<dbReference type="VEuPathDB" id="VectorBase:LDEU010641"/>
<name>A0A443S1I5_9ACAR</name>
<keyword evidence="3" id="KW-0378">Hydrolase</keyword>
<dbReference type="Proteomes" id="UP000288716">
    <property type="component" value="Unassembled WGS sequence"/>
</dbReference>
<reference evidence="5 6" key="1">
    <citation type="journal article" date="2018" name="Gigascience">
        <title>Genomes of trombidid mites reveal novel predicted allergens and laterally-transferred genes associated with secondary metabolism.</title>
        <authorList>
            <person name="Dong X."/>
            <person name="Chaisiri K."/>
            <person name="Xia D."/>
            <person name="Armstrong S.D."/>
            <person name="Fang Y."/>
            <person name="Donnelly M.J."/>
            <person name="Kadowaki T."/>
            <person name="McGarry J.W."/>
            <person name="Darby A.C."/>
            <person name="Makepeace B.L."/>
        </authorList>
    </citation>
    <scope>NUCLEOTIDE SEQUENCE [LARGE SCALE GENOMIC DNA]</scope>
    <source>
        <strain evidence="5">UoL-UT</strain>
    </source>
</reference>
<comment type="caution">
    <text evidence="5">The sequence shown here is derived from an EMBL/GenBank/DDBJ whole genome shotgun (WGS) entry which is preliminary data.</text>
</comment>
<accession>A0A443S1I5</accession>
<keyword evidence="2" id="KW-0645">Protease</keyword>
<evidence type="ECO:0000313" key="5">
    <source>
        <dbReference type="EMBL" id="RWS21399.1"/>
    </source>
</evidence>
<dbReference type="InterPro" id="IPR003653">
    <property type="entry name" value="Peptidase_C48_C"/>
</dbReference>
<gene>
    <name evidence="5" type="ORF">B4U80_09175</name>
</gene>
<dbReference type="Gene3D" id="3.40.395.10">
    <property type="entry name" value="Adenoviral Proteinase, Chain A"/>
    <property type="match status" value="1"/>
</dbReference>
<dbReference type="GO" id="GO:0006508">
    <property type="term" value="P:proteolysis"/>
    <property type="evidence" value="ECO:0007669"/>
    <property type="project" value="UniProtKB-KW"/>
</dbReference>
<dbReference type="AlphaFoldDB" id="A0A443S1I5"/>
<dbReference type="OrthoDB" id="6416897at2759"/>
<dbReference type="SUPFAM" id="SSF54001">
    <property type="entry name" value="Cysteine proteinases"/>
    <property type="match status" value="1"/>
</dbReference>
<comment type="similarity">
    <text evidence="1">Belongs to the peptidase C48 family.</text>
</comment>
<dbReference type="EMBL" id="NCKV01012413">
    <property type="protein sequence ID" value="RWS21399.1"/>
    <property type="molecule type" value="Genomic_DNA"/>
</dbReference>
<feature type="domain" description="Ubiquitin-like protease family profile" evidence="4">
    <location>
        <begin position="111"/>
        <end position="179"/>
    </location>
</feature>
<dbReference type="Pfam" id="PF02902">
    <property type="entry name" value="Peptidase_C48"/>
    <property type="match status" value="1"/>
</dbReference>
<evidence type="ECO:0000256" key="3">
    <source>
        <dbReference type="ARBA" id="ARBA00022801"/>
    </source>
</evidence>
<evidence type="ECO:0000259" key="4">
    <source>
        <dbReference type="Pfam" id="PF02902"/>
    </source>
</evidence>
<dbReference type="GO" id="GO:0008234">
    <property type="term" value="F:cysteine-type peptidase activity"/>
    <property type="evidence" value="ECO:0007669"/>
    <property type="project" value="InterPro"/>
</dbReference>
<keyword evidence="6" id="KW-1185">Reference proteome</keyword>
<protein>
    <recommendedName>
        <fullName evidence="4">Ubiquitin-like protease family profile domain-containing protein</fullName>
    </recommendedName>
</protein>
<evidence type="ECO:0000256" key="1">
    <source>
        <dbReference type="ARBA" id="ARBA00005234"/>
    </source>
</evidence>
<sequence length="210" mass="24421">MYSRKRDNQFYNKSVQFYGSGFKDNILNLLEEKSTKVLNRVINAGEEMIQNKLNDILNKKSVKGSGKNINEKLLSILNKKNNIYGRGVFSIDELYHIPKGCGVINFDKSFEKGSHWVCYFNDKNLNFIEYFDSFGELNKIPNEIITFLKKSKKIIKYNDSVLQQLDSSKCGCFCIFYIKQRNKGKKPLEILNSLNQFPCDFNEMEISKLS</sequence>
<dbReference type="InterPro" id="IPR038765">
    <property type="entry name" value="Papain-like_cys_pep_sf"/>
</dbReference>
<evidence type="ECO:0000313" key="6">
    <source>
        <dbReference type="Proteomes" id="UP000288716"/>
    </source>
</evidence>
<proteinExistence type="inferred from homology"/>
<evidence type="ECO:0000256" key="2">
    <source>
        <dbReference type="ARBA" id="ARBA00022670"/>
    </source>
</evidence>
<organism evidence="5 6">
    <name type="scientific">Leptotrombidium deliense</name>
    <dbReference type="NCBI Taxonomy" id="299467"/>
    <lineage>
        <taxon>Eukaryota</taxon>
        <taxon>Metazoa</taxon>
        <taxon>Ecdysozoa</taxon>
        <taxon>Arthropoda</taxon>
        <taxon>Chelicerata</taxon>
        <taxon>Arachnida</taxon>
        <taxon>Acari</taxon>
        <taxon>Acariformes</taxon>
        <taxon>Trombidiformes</taxon>
        <taxon>Prostigmata</taxon>
        <taxon>Anystina</taxon>
        <taxon>Parasitengona</taxon>
        <taxon>Trombiculoidea</taxon>
        <taxon>Trombiculidae</taxon>
        <taxon>Leptotrombidium</taxon>
    </lineage>
</organism>